<evidence type="ECO:0000313" key="3">
    <source>
        <dbReference type="Proteomes" id="UP000319175"/>
    </source>
</evidence>
<keyword evidence="1" id="KW-0812">Transmembrane</keyword>
<feature type="transmembrane region" description="Helical" evidence="1">
    <location>
        <begin position="59"/>
        <end position="80"/>
    </location>
</feature>
<sequence>MKKTTMADLTLIISTMMLALIAGLFYSYSCSVNPGLNQLGDSEYIAAMQAINKAILNPLFFLSFMGTLLFFPVSLFFNFTAWDSPKFLLLLAAFILYACGTFGVTIFGNVPLNDTLAAFPLKNASIEEISLARKNFEIPWNNLHTIRTIASVISLLLVIISLTIQSKTTELITP</sequence>
<dbReference type="AlphaFoldDB" id="A0A501Q317"/>
<keyword evidence="1" id="KW-0472">Membrane</keyword>
<reference evidence="2 3" key="2">
    <citation type="submission" date="2019-06" db="EMBL/GenBank/DDBJ databases">
        <authorList>
            <person name="Seo Y."/>
        </authorList>
    </citation>
    <scope>NUCLEOTIDE SEQUENCE [LARGE SCALE GENOMIC DNA]</scope>
    <source>
        <strain evidence="2 3">MaA-Y11</strain>
    </source>
</reference>
<evidence type="ECO:0000313" key="2">
    <source>
        <dbReference type="EMBL" id="TPD67270.1"/>
    </source>
</evidence>
<reference evidence="2 3" key="1">
    <citation type="submission" date="2019-06" db="EMBL/GenBank/DDBJ databases">
        <title>Flavobacterium sp. MaA-Y11 from geoumgang.</title>
        <authorList>
            <person name="Jeong S."/>
        </authorList>
    </citation>
    <scope>NUCLEOTIDE SEQUENCE [LARGE SCALE GENOMIC DNA]</scope>
    <source>
        <strain evidence="2 3">MaA-Y11</strain>
    </source>
</reference>
<dbReference type="Proteomes" id="UP000319175">
    <property type="component" value="Unassembled WGS sequence"/>
</dbReference>
<keyword evidence="3" id="KW-1185">Reference proteome</keyword>
<evidence type="ECO:0000256" key="1">
    <source>
        <dbReference type="SAM" id="Phobius"/>
    </source>
</evidence>
<dbReference type="InterPro" id="IPR013901">
    <property type="entry name" value="Anthrone_oxy"/>
</dbReference>
<feature type="transmembrane region" description="Helical" evidence="1">
    <location>
        <begin position="145"/>
        <end position="164"/>
    </location>
</feature>
<protein>
    <submittedName>
        <fullName evidence="2">DUF1772 domain-containing protein</fullName>
    </submittedName>
</protein>
<organism evidence="2 3">
    <name type="scientific">Flavobacterium microcysteis</name>
    <dbReference type="NCBI Taxonomy" id="2596891"/>
    <lineage>
        <taxon>Bacteria</taxon>
        <taxon>Pseudomonadati</taxon>
        <taxon>Bacteroidota</taxon>
        <taxon>Flavobacteriia</taxon>
        <taxon>Flavobacteriales</taxon>
        <taxon>Flavobacteriaceae</taxon>
        <taxon>Flavobacterium</taxon>
    </lineage>
</organism>
<feature type="transmembrane region" description="Helical" evidence="1">
    <location>
        <begin position="87"/>
        <end position="107"/>
    </location>
</feature>
<accession>A0A501Q317</accession>
<gene>
    <name evidence="2" type="ORF">FJA49_13435</name>
</gene>
<keyword evidence="1" id="KW-1133">Transmembrane helix</keyword>
<proteinExistence type="predicted"/>
<feature type="transmembrane region" description="Helical" evidence="1">
    <location>
        <begin position="7"/>
        <end position="28"/>
    </location>
</feature>
<dbReference type="OrthoDB" id="772592at2"/>
<dbReference type="RefSeq" id="WP_140001428.1">
    <property type="nucleotide sequence ID" value="NZ_VFJE01000055.1"/>
</dbReference>
<dbReference type="Pfam" id="PF08592">
    <property type="entry name" value="Anthrone_oxy"/>
    <property type="match status" value="1"/>
</dbReference>
<dbReference type="EMBL" id="VFJE01000055">
    <property type="protein sequence ID" value="TPD67270.1"/>
    <property type="molecule type" value="Genomic_DNA"/>
</dbReference>
<comment type="caution">
    <text evidence="2">The sequence shown here is derived from an EMBL/GenBank/DDBJ whole genome shotgun (WGS) entry which is preliminary data.</text>
</comment>
<name>A0A501Q317_9FLAO</name>